<evidence type="ECO:0000313" key="9">
    <source>
        <dbReference type="EMBL" id="OAQ56932.1"/>
    </source>
</evidence>
<evidence type="ECO:0000256" key="1">
    <source>
        <dbReference type="ARBA" id="ARBA00022741"/>
    </source>
</evidence>
<feature type="region of interest" description="Disordered" evidence="5">
    <location>
        <begin position="375"/>
        <end position="426"/>
    </location>
</feature>
<dbReference type="GO" id="GO:0033592">
    <property type="term" value="F:RNA strand annealing activity"/>
    <property type="evidence" value="ECO:0007669"/>
    <property type="project" value="TreeGrafter"/>
</dbReference>
<dbReference type="GO" id="GO:0005840">
    <property type="term" value="C:ribosome"/>
    <property type="evidence" value="ECO:0007669"/>
    <property type="project" value="TreeGrafter"/>
</dbReference>
<keyword evidence="3 9" id="KW-0347">Helicase</keyword>
<dbReference type="PROSITE" id="PS51194">
    <property type="entry name" value="HELICASE_CTER"/>
    <property type="match status" value="1"/>
</dbReference>
<reference evidence="8 11" key="2">
    <citation type="submission" date="2019-07" db="EMBL/GenBank/DDBJ databases">
        <title>Whole genome shotgun sequence of Enterococcus thailandicus NBRC 101867.</title>
        <authorList>
            <person name="Hosoyama A."/>
            <person name="Uohara A."/>
            <person name="Ohji S."/>
            <person name="Ichikawa N."/>
        </authorList>
    </citation>
    <scope>NUCLEOTIDE SEQUENCE [LARGE SCALE GENOMIC DNA]</scope>
    <source>
        <strain evidence="8 11">NBRC 101867</strain>
    </source>
</reference>
<dbReference type="GO" id="GO:0005829">
    <property type="term" value="C:cytosol"/>
    <property type="evidence" value="ECO:0007669"/>
    <property type="project" value="TreeGrafter"/>
</dbReference>
<dbReference type="InterPro" id="IPR050547">
    <property type="entry name" value="DEAD_box_RNA_helicases"/>
</dbReference>
<dbReference type="GO" id="GO:0003724">
    <property type="term" value="F:RNA helicase activity"/>
    <property type="evidence" value="ECO:0007669"/>
    <property type="project" value="TreeGrafter"/>
</dbReference>
<feature type="domain" description="Helicase ATP-binding" evidence="6">
    <location>
        <begin position="32"/>
        <end position="201"/>
    </location>
</feature>
<dbReference type="AlphaFoldDB" id="A0A179EUT9"/>
<dbReference type="InterPro" id="IPR027417">
    <property type="entry name" value="P-loop_NTPase"/>
</dbReference>
<evidence type="ECO:0000256" key="5">
    <source>
        <dbReference type="SAM" id="MobiDB-lite"/>
    </source>
</evidence>
<dbReference type="PROSITE" id="PS51192">
    <property type="entry name" value="HELICASE_ATP_BIND_1"/>
    <property type="match status" value="1"/>
</dbReference>
<dbReference type="PATRIC" id="fig|417368.6.peg.116"/>
<dbReference type="Pfam" id="PF00270">
    <property type="entry name" value="DEAD"/>
    <property type="match status" value="1"/>
</dbReference>
<dbReference type="EMBL" id="LWMN01000001">
    <property type="protein sequence ID" value="OAQ56932.1"/>
    <property type="molecule type" value="Genomic_DNA"/>
</dbReference>
<evidence type="ECO:0000259" key="6">
    <source>
        <dbReference type="PROSITE" id="PS51192"/>
    </source>
</evidence>
<dbReference type="SMART" id="SM00490">
    <property type="entry name" value="HELICc"/>
    <property type="match status" value="1"/>
</dbReference>
<dbReference type="InterPro" id="IPR001650">
    <property type="entry name" value="Helicase_C-like"/>
</dbReference>
<dbReference type="PANTHER" id="PTHR47963:SF7">
    <property type="entry name" value="ATP-DEPENDENT RNA HELICASE YFML-RELATED"/>
    <property type="match status" value="1"/>
</dbReference>
<protein>
    <submittedName>
        <fullName evidence="9">RNA helicase</fullName>
    </submittedName>
</protein>
<evidence type="ECO:0000313" key="10">
    <source>
        <dbReference type="Proteomes" id="UP000078516"/>
    </source>
</evidence>
<dbReference type="Pfam" id="PF00271">
    <property type="entry name" value="Helicase_C"/>
    <property type="match status" value="1"/>
</dbReference>
<evidence type="ECO:0000313" key="11">
    <source>
        <dbReference type="Proteomes" id="UP000321361"/>
    </source>
</evidence>
<dbReference type="Proteomes" id="UP000078516">
    <property type="component" value="Unassembled WGS sequence"/>
</dbReference>
<evidence type="ECO:0000256" key="3">
    <source>
        <dbReference type="ARBA" id="ARBA00022806"/>
    </source>
</evidence>
<dbReference type="CDD" id="cd18787">
    <property type="entry name" value="SF2_C_DEAD"/>
    <property type="match status" value="1"/>
</dbReference>
<dbReference type="EMBL" id="BJUG01000003">
    <property type="protein sequence ID" value="GEK36459.1"/>
    <property type="molecule type" value="Genomic_DNA"/>
</dbReference>
<feature type="domain" description="Helicase C-terminal" evidence="7">
    <location>
        <begin position="228"/>
        <end position="371"/>
    </location>
</feature>
<gene>
    <name evidence="9" type="ORF">A6E74_00735</name>
    <name evidence="8" type="ORF">ETH01_07460</name>
</gene>
<name>A0A179EUT9_ENTTH</name>
<evidence type="ECO:0000259" key="7">
    <source>
        <dbReference type="PROSITE" id="PS51194"/>
    </source>
</evidence>
<dbReference type="InterPro" id="IPR044742">
    <property type="entry name" value="DEAD/DEAH_RhlB"/>
</dbReference>
<dbReference type="Gene3D" id="3.40.50.300">
    <property type="entry name" value="P-loop containing nucleotide triphosphate hydrolases"/>
    <property type="match status" value="2"/>
</dbReference>
<dbReference type="RefSeq" id="WP_067480596.1">
    <property type="nucleotide sequence ID" value="NZ_BJUG01000003.1"/>
</dbReference>
<dbReference type="KEGG" id="eth:CK496_08630"/>
<dbReference type="CDD" id="cd00268">
    <property type="entry name" value="DEADc"/>
    <property type="match status" value="1"/>
</dbReference>
<feature type="compositionally biased region" description="Basic residues" evidence="5">
    <location>
        <begin position="407"/>
        <end position="426"/>
    </location>
</feature>
<dbReference type="SMART" id="SM00487">
    <property type="entry name" value="DEXDc"/>
    <property type="match status" value="1"/>
</dbReference>
<keyword evidence="10" id="KW-1185">Reference proteome</keyword>
<evidence type="ECO:0000256" key="2">
    <source>
        <dbReference type="ARBA" id="ARBA00022801"/>
    </source>
</evidence>
<evidence type="ECO:0000256" key="4">
    <source>
        <dbReference type="ARBA" id="ARBA00022840"/>
    </source>
</evidence>
<dbReference type="OrthoDB" id="9805696at2"/>
<evidence type="ECO:0000313" key="8">
    <source>
        <dbReference type="EMBL" id="GEK36459.1"/>
    </source>
</evidence>
<dbReference type="PANTHER" id="PTHR47963">
    <property type="entry name" value="DEAD-BOX ATP-DEPENDENT RNA HELICASE 47, MITOCHONDRIAL"/>
    <property type="match status" value="1"/>
</dbReference>
<dbReference type="GO" id="GO:0009409">
    <property type="term" value="P:response to cold"/>
    <property type="evidence" value="ECO:0007669"/>
    <property type="project" value="TreeGrafter"/>
</dbReference>
<comment type="caution">
    <text evidence="9">The sequence shown here is derived from an EMBL/GenBank/DDBJ whole genome shotgun (WGS) entry which is preliminary data.</text>
</comment>
<dbReference type="SUPFAM" id="SSF52540">
    <property type="entry name" value="P-loop containing nucleoside triphosphate hydrolases"/>
    <property type="match status" value="1"/>
</dbReference>
<dbReference type="GeneID" id="77487705"/>
<sequence>MNEFIQTFPEKWQEKWTSQGFEEPSLIQQAVFQKLREKESLVAISPTGSGKTLAYLWPLLLNVQPQAGSSLLILTSSQELAIQVTEVARTWAALVDLKVQSLLGGANVKRQVEGLKKKPEILVGTPGRVLELMKGKKLKAHQIQTMVFDEADQLFDESSVQLVKQILHQAPVDYQLAFFSATADRLLEMFEEISGKQLQVVDVSKEDESRKGLQHYFLRVPARKKDDYLRRLMHVAGFQGLVFFNQLSELGLMEEKLTFRGVTVGSLASDQNKLLRKAALDYFKAGKTTALLTTDVAARGLDIAKLPYVINAEVPFNVETYLHRSGRTGRMGNAGTVITLVQDNQLRDMKKIAREANITMTEIYLYGGMLHHEPAEKEEKTERPLKKVNPTVAKHTKMLPETEKINKKNKNKKKTKKQKNKGARRK</sequence>
<accession>A0A179EUT9</accession>
<dbReference type="GO" id="GO:0005524">
    <property type="term" value="F:ATP binding"/>
    <property type="evidence" value="ECO:0007669"/>
    <property type="project" value="UniProtKB-KW"/>
</dbReference>
<keyword evidence="4" id="KW-0067">ATP-binding</keyword>
<dbReference type="GO" id="GO:0016787">
    <property type="term" value="F:hydrolase activity"/>
    <property type="evidence" value="ECO:0007669"/>
    <property type="project" value="UniProtKB-KW"/>
</dbReference>
<keyword evidence="2" id="KW-0378">Hydrolase</keyword>
<organism evidence="9 10">
    <name type="scientific">Enterococcus thailandicus</name>
    <dbReference type="NCBI Taxonomy" id="417368"/>
    <lineage>
        <taxon>Bacteria</taxon>
        <taxon>Bacillati</taxon>
        <taxon>Bacillota</taxon>
        <taxon>Bacilli</taxon>
        <taxon>Lactobacillales</taxon>
        <taxon>Enterococcaceae</taxon>
        <taxon>Enterococcus</taxon>
    </lineage>
</organism>
<keyword evidence="1" id="KW-0547">Nucleotide-binding</keyword>
<dbReference type="Proteomes" id="UP000321361">
    <property type="component" value="Unassembled WGS sequence"/>
</dbReference>
<proteinExistence type="predicted"/>
<reference evidence="9 10" key="1">
    <citation type="submission" date="2016-04" db="EMBL/GenBank/DDBJ databases">
        <title>Draft genome of an Enterococcus thailandicus strain isolated from bovine feces.</title>
        <authorList>
            <person name="Beukers A.G."/>
            <person name="Zaheer R."/>
            <person name="Goji N."/>
            <person name="Cook S.R."/>
            <person name="Amoako K."/>
            <person name="Chaves A.V."/>
            <person name="Ward M.P."/>
            <person name="Mcallister T.A."/>
        </authorList>
    </citation>
    <scope>NUCLEOTIDE SEQUENCE [LARGE SCALE GENOMIC DNA]</scope>
    <source>
        <strain evidence="9 10">F0711D 46</strain>
    </source>
</reference>
<dbReference type="InterPro" id="IPR014001">
    <property type="entry name" value="Helicase_ATP-bd"/>
</dbReference>
<dbReference type="InterPro" id="IPR011545">
    <property type="entry name" value="DEAD/DEAH_box_helicase_dom"/>
</dbReference>
<feature type="compositionally biased region" description="Basic and acidic residues" evidence="5">
    <location>
        <begin position="375"/>
        <end position="385"/>
    </location>
</feature>